<dbReference type="OrthoDB" id="1436587at2759"/>
<proteinExistence type="predicted"/>
<reference evidence="1" key="1">
    <citation type="submission" date="2018-05" db="EMBL/GenBank/DDBJ databases">
        <title>Draft genome of Mucuna pruriens seed.</title>
        <authorList>
            <person name="Nnadi N.E."/>
            <person name="Vos R."/>
            <person name="Hasami M.H."/>
            <person name="Devisetty U.K."/>
            <person name="Aguiy J.C."/>
        </authorList>
    </citation>
    <scope>NUCLEOTIDE SEQUENCE [LARGE SCALE GENOMIC DNA]</scope>
    <source>
        <strain evidence="1">JCA_2017</strain>
    </source>
</reference>
<comment type="caution">
    <text evidence="1">The sequence shown here is derived from an EMBL/GenBank/DDBJ whole genome shotgun (WGS) entry which is preliminary data.</text>
</comment>
<dbReference type="Proteomes" id="UP000257109">
    <property type="component" value="Unassembled WGS sequence"/>
</dbReference>
<sequence length="152" mass="17915">MHPDAKPRLIRWMLLLQEFDIEIIDKRDVENSVADHLSKIEREIDSMPIQDEFPDEQLLQMDTSKPWFADICNFVVASQFLKEASWLYKEKLKSVFQTPRTIRSSTFVMQHLEAVIMDQLEQPEKWWTVGSTGPPFFEIPINLSHPTNNVRK</sequence>
<keyword evidence="2" id="KW-1185">Reference proteome</keyword>
<gene>
    <name evidence="1" type="ORF">CR513_00776</name>
</gene>
<evidence type="ECO:0000313" key="2">
    <source>
        <dbReference type="Proteomes" id="UP000257109"/>
    </source>
</evidence>
<accession>A0A371IGJ5</accession>
<dbReference type="AlphaFoldDB" id="A0A371IGJ5"/>
<name>A0A371IGJ5_MUCPR</name>
<evidence type="ECO:0008006" key="3">
    <source>
        <dbReference type="Google" id="ProtNLM"/>
    </source>
</evidence>
<feature type="non-terminal residue" evidence="1">
    <location>
        <position position="1"/>
    </location>
</feature>
<organism evidence="1 2">
    <name type="scientific">Mucuna pruriens</name>
    <name type="common">Velvet bean</name>
    <name type="synonym">Dolichos pruriens</name>
    <dbReference type="NCBI Taxonomy" id="157652"/>
    <lineage>
        <taxon>Eukaryota</taxon>
        <taxon>Viridiplantae</taxon>
        <taxon>Streptophyta</taxon>
        <taxon>Embryophyta</taxon>
        <taxon>Tracheophyta</taxon>
        <taxon>Spermatophyta</taxon>
        <taxon>Magnoliopsida</taxon>
        <taxon>eudicotyledons</taxon>
        <taxon>Gunneridae</taxon>
        <taxon>Pentapetalae</taxon>
        <taxon>rosids</taxon>
        <taxon>fabids</taxon>
        <taxon>Fabales</taxon>
        <taxon>Fabaceae</taxon>
        <taxon>Papilionoideae</taxon>
        <taxon>50 kb inversion clade</taxon>
        <taxon>NPAAA clade</taxon>
        <taxon>indigoferoid/millettioid clade</taxon>
        <taxon>Phaseoleae</taxon>
        <taxon>Mucuna</taxon>
    </lineage>
</organism>
<protein>
    <recommendedName>
        <fullName evidence="3">Retrovirus-related Pol polyprotein from transposon 17.6</fullName>
    </recommendedName>
</protein>
<evidence type="ECO:0000313" key="1">
    <source>
        <dbReference type="EMBL" id="RDY14187.1"/>
    </source>
</evidence>
<dbReference type="EMBL" id="QJKJ01000118">
    <property type="protein sequence ID" value="RDY14187.1"/>
    <property type="molecule type" value="Genomic_DNA"/>
</dbReference>